<organism evidence="1 2">
    <name type="scientific">Sphingomonas molluscorum</name>
    <dbReference type="NCBI Taxonomy" id="418184"/>
    <lineage>
        <taxon>Bacteria</taxon>
        <taxon>Pseudomonadati</taxon>
        <taxon>Pseudomonadota</taxon>
        <taxon>Alphaproteobacteria</taxon>
        <taxon>Sphingomonadales</taxon>
        <taxon>Sphingomonadaceae</taxon>
        <taxon>Sphingomonas</taxon>
    </lineage>
</organism>
<evidence type="ECO:0000313" key="1">
    <source>
        <dbReference type="EMBL" id="MEJ5095485.1"/>
    </source>
</evidence>
<evidence type="ECO:0000313" key="2">
    <source>
        <dbReference type="Proteomes" id="UP001380365"/>
    </source>
</evidence>
<accession>A0ABU8Q7I4</accession>
<protein>
    <submittedName>
        <fullName evidence="1">Uncharacterized protein</fullName>
    </submittedName>
</protein>
<gene>
    <name evidence="1" type="ORF">WH159_13170</name>
</gene>
<name>A0ABU8Q7I4_9SPHN</name>
<comment type="caution">
    <text evidence="1">The sequence shown here is derived from an EMBL/GenBank/DDBJ whole genome shotgun (WGS) entry which is preliminary data.</text>
</comment>
<dbReference type="RefSeq" id="WP_132882264.1">
    <property type="nucleotide sequence ID" value="NZ_JBBGZA010000001.1"/>
</dbReference>
<keyword evidence="2" id="KW-1185">Reference proteome</keyword>
<dbReference type="EMBL" id="JBBGZA010000001">
    <property type="protein sequence ID" value="MEJ5095485.1"/>
    <property type="molecule type" value="Genomic_DNA"/>
</dbReference>
<sequence length="75" mass="8094">MGTDIDAHLVGYAQGLLQDGVRVWVARLGIKENLRIHGIHIADDTKAVFLELDGGHRMMMAPGQLGSIFADAPGR</sequence>
<dbReference type="Proteomes" id="UP001380365">
    <property type="component" value="Unassembled WGS sequence"/>
</dbReference>
<proteinExistence type="predicted"/>
<reference evidence="1 2" key="1">
    <citation type="submission" date="2023-12" db="EMBL/GenBank/DDBJ databases">
        <title>Gut-associated functions are favored during microbiome assembly across C. elegans life.</title>
        <authorList>
            <person name="Zimmermann J."/>
        </authorList>
    </citation>
    <scope>NUCLEOTIDE SEQUENCE [LARGE SCALE GENOMIC DNA]</scope>
    <source>
        <strain evidence="1 2">JUb134</strain>
    </source>
</reference>